<dbReference type="FunFam" id="2.40.50.100:FF:000013">
    <property type="entry name" value="Dihydrolipoamide acetyltransferase component of pyruvate dehydrogenase complex"/>
    <property type="match status" value="1"/>
</dbReference>
<dbReference type="Proteomes" id="UP000311382">
    <property type="component" value="Unassembled WGS sequence"/>
</dbReference>
<feature type="compositionally biased region" description="Low complexity" evidence="10">
    <location>
        <begin position="160"/>
        <end position="190"/>
    </location>
</feature>
<evidence type="ECO:0000256" key="4">
    <source>
        <dbReference type="ARBA" id="ARBA00022679"/>
    </source>
</evidence>
<dbReference type="GO" id="GO:0045333">
    <property type="term" value="P:cellular respiration"/>
    <property type="evidence" value="ECO:0007669"/>
    <property type="project" value="UniProtKB-ARBA"/>
</dbReference>
<keyword evidence="8 9" id="KW-0012">Acyltransferase</keyword>
<dbReference type="EMBL" id="SOZI01000319">
    <property type="protein sequence ID" value="TNY16907.1"/>
    <property type="molecule type" value="Genomic_DNA"/>
</dbReference>
<dbReference type="InterPro" id="IPR036625">
    <property type="entry name" value="E3-bd_dom_sf"/>
</dbReference>
<dbReference type="InterPro" id="IPR023213">
    <property type="entry name" value="CAT-like_dom_sf"/>
</dbReference>
<keyword evidence="6" id="KW-0809">Transit peptide</keyword>
<organism evidence="13 14">
    <name type="scientific">Rhodotorula diobovata</name>
    <dbReference type="NCBI Taxonomy" id="5288"/>
    <lineage>
        <taxon>Eukaryota</taxon>
        <taxon>Fungi</taxon>
        <taxon>Dikarya</taxon>
        <taxon>Basidiomycota</taxon>
        <taxon>Pucciniomycotina</taxon>
        <taxon>Microbotryomycetes</taxon>
        <taxon>Sporidiobolales</taxon>
        <taxon>Sporidiobolaceae</taxon>
        <taxon>Rhodotorula</taxon>
    </lineage>
</organism>
<comment type="caution">
    <text evidence="13">The sequence shown here is derived from an EMBL/GenBank/DDBJ whole genome shotgun (WGS) entry which is preliminary data.</text>
</comment>
<keyword evidence="14" id="KW-1185">Reference proteome</keyword>
<evidence type="ECO:0000256" key="7">
    <source>
        <dbReference type="ARBA" id="ARBA00023128"/>
    </source>
</evidence>
<dbReference type="InterPro" id="IPR011053">
    <property type="entry name" value="Single_hybrid_motif"/>
</dbReference>
<keyword evidence="7" id="KW-0496">Mitochondrion</keyword>
<protein>
    <recommendedName>
        <fullName evidence="9">Dihydrolipoamide acetyltransferase component of pyruvate dehydrogenase complex</fullName>
        <ecNumber evidence="9">2.3.1.-</ecNumber>
    </recommendedName>
</protein>
<gene>
    <name evidence="13" type="ORF">DMC30DRAFT_407436</name>
</gene>
<feature type="domain" description="Peripheral subunit-binding (PSBD)" evidence="12">
    <location>
        <begin position="218"/>
        <end position="255"/>
    </location>
</feature>
<name>A0A5C5FJ85_9BASI</name>
<dbReference type="PROSITE" id="PS50968">
    <property type="entry name" value="BIOTINYL_LIPOYL"/>
    <property type="match status" value="1"/>
</dbReference>
<dbReference type="Pfam" id="PF00198">
    <property type="entry name" value="2-oxoacid_dh"/>
    <property type="match status" value="1"/>
</dbReference>
<dbReference type="GO" id="GO:0005759">
    <property type="term" value="C:mitochondrial matrix"/>
    <property type="evidence" value="ECO:0007669"/>
    <property type="project" value="UniProtKB-SubCell"/>
</dbReference>
<evidence type="ECO:0000256" key="8">
    <source>
        <dbReference type="ARBA" id="ARBA00023315"/>
    </source>
</evidence>
<dbReference type="InterPro" id="IPR004167">
    <property type="entry name" value="PSBD"/>
</dbReference>
<dbReference type="InterPro" id="IPR000089">
    <property type="entry name" value="Biotin_lipoyl"/>
</dbReference>
<evidence type="ECO:0000313" key="13">
    <source>
        <dbReference type="EMBL" id="TNY16907.1"/>
    </source>
</evidence>
<sequence>MLHAARTHLARRSLASTLRPHRSLLPLLPCSSSSSSPTPAAHRAPAYRLDCDLSARTALEARRTFSSTTTPRAPSLKPFVLADIGEGITEVEVVKWLVKAGDTVEEFDPIVEVMSDKASVEITSPYSGKVAELSGAAGDMLRVGNTLCTIEVEGEGGASEEGTAVASKAAANEPAAAPSAAPSSSSSSSATPPPSMDGPLEPVDRSDTVPEQAAAEILATPGTRRFAREHGVDLARLRGTGKHGRVTKDDVWAFVNGSSDSTTSPSASTASAPRAAAPATAAPSSAPAASSDSTSVPLSATRRAMFRAMTASNSIPHFAYSDTLDVTELERLRRSLSSSIPLPLRKALSPAEEATLARQAHWSGGGDAAALRVDEGKRIDRVTLLPLLLKALSLALVEHPLFLHTLAAPSSTSPEPALTRRQSHDISVALSSPSPAGGLFTPVLRDVQGSSVFALASQLAGLQGCLSSTSSSNGAPRFPPEHSGAGTLTLSNVGVVGGRGTHPVIPPTGQLAIGAVGRVRVEPRFKPGKEEERAKRVAQGVEEEVDGGGEWKVEPRLVLDATFTADHRVVEGVELARLVETWKRIVEEPSRLLGQ</sequence>
<dbReference type="CDD" id="cd06849">
    <property type="entry name" value="lipoyl_domain"/>
    <property type="match status" value="1"/>
</dbReference>
<dbReference type="InterPro" id="IPR001078">
    <property type="entry name" value="2-oxoacid_DH_actylTfrase"/>
</dbReference>
<dbReference type="SUPFAM" id="SSF47005">
    <property type="entry name" value="Peripheral subunit-binding domain of 2-oxo acid dehydrogenase complex"/>
    <property type="match status" value="1"/>
</dbReference>
<feature type="domain" description="Lipoyl-binding" evidence="11">
    <location>
        <begin position="76"/>
        <end position="151"/>
    </location>
</feature>
<dbReference type="PANTHER" id="PTHR43178">
    <property type="entry name" value="DIHYDROLIPOAMIDE ACETYLTRANSFERASE COMPONENT OF PYRUVATE DEHYDROGENASE COMPLEX"/>
    <property type="match status" value="1"/>
</dbReference>
<evidence type="ECO:0000256" key="2">
    <source>
        <dbReference type="ARBA" id="ARBA00004305"/>
    </source>
</evidence>
<dbReference type="PROSITE" id="PS00189">
    <property type="entry name" value="LIPOYL"/>
    <property type="match status" value="1"/>
</dbReference>
<feature type="region of interest" description="Disordered" evidence="10">
    <location>
        <begin position="259"/>
        <end position="296"/>
    </location>
</feature>
<dbReference type="Gene3D" id="2.40.50.100">
    <property type="match status" value="1"/>
</dbReference>
<dbReference type="GO" id="GO:0031405">
    <property type="term" value="F:lipoic acid binding"/>
    <property type="evidence" value="ECO:0007669"/>
    <property type="project" value="TreeGrafter"/>
</dbReference>
<proteinExistence type="inferred from homology"/>
<evidence type="ECO:0000259" key="11">
    <source>
        <dbReference type="PROSITE" id="PS50968"/>
    </source>
</evidence>
<keyword evidence="4 9" id="KW-0808">Transferase</keyword>
<dbReference type="SUPFAM" id="SSF51230">
    <property type="entry name" value="Single hybrid motif"/>
    <property type="match status" value="1"/>
</dbReference>
<evidence type="ECO:0000256" key="5">
    <source>
        <dbReference type="ARBA" id="ARBA00022823"/>
    </source>
</evidence>
<feature type="region of interest" description="Disordered" evidence="10">
    <location>
        <begin position="154"/>
        <end position="208"/>
    </location>
</feature>
<evidence type="ECO:0000256" key="6">
    <source>
        <dbReference type="ARBA" id="ARBA00022946"/>
    </source>
</evidence>
<dbReference type="PROSITE" id="PS51826">
    <property type="entry name" value="PSBD"/>
    <property type="match status" value="1"/>
</dbReference>
<dbReference type="Pfam" id="PF00364">
    <property type="entry name" value="Biotin_lipoyl"/>
    <property type="match status" value="1"/>
</dbReference>
<dbReference type="OrthoDB" id="15567at2759"/>
<dbReference type="Pfam" id="PF02817">
    <property type="entry name" value="E3_binding"/>
    <property type="match status" value="1"/>
</dbReference>
<accession>A0A5C5FJ85</accession>
<keyword evidence="5 9" id="KW-0450">Lipoyl</keyword>
<comment type="similarity">
    <text evidence="3 9">Belongs to the 2-oxoacid dehydrogenase family.</text>
</comment>
<dbReference type="Gene3D" id="3.30.559.10">
    <property type="entry name" value="Chloramphenicol acetyltransferase-like domain"/>
    <property type="match status" value="1"/>
</dbReference>
<evidence type="ECO:0000256" key="10">
    <source>
        <dbReference type="SAM" id="MobiDB-lite"/>
    </source>
</evidence>
<dbReference type="InterPro" id="IPR003016">
    <property type="entry name" value="2-oxoA_DH_lipoyl-BS"/>
</dbReference>
<reference evidence="13 14" key="1">
    <citation type="submission" date="2019-03" db="EMBL/GenBank/DDBJ databases">
        <title>Rhodosporidium diobovatum UCD-FST 08-225 genome sequencing, assembly, and annotation.</title>
        <authorList>
            <person name="Fakankun I.U."/>
            <person name="Fristensky B."/>
            <person name="Levin D.B."/>
        </authorList>
    </citation>
    <scope>NUCLEOTIDE SEQUENCE [LARGE SCALE GENOMIC DNA]</scope>
    <source>
        <strain evidence="13 14">UCD-FST 08-225</strain>
    </source>
</reference>
<comment type="cofactor">
    <cofactor evidence="1 9">
        <name>(R)-lipoate</name>
        <dbReference type="ChEBI" id="CHEBI:83088"/>
    </cofactor>
</comment>
<dbReference type="AlphaFoldDB" id="A0A5C5FJ85"/>
<dbReference type="STRING" id="5288.A0A5C5FJ85"/>
<dbReference type="EC" id="2.3.1.-" evidence="9"/>
<dbReference type="PANTHER" id="PTHR43178:SF5">
    <property type="entry name" value="LIPOAMIDE ACYLTRANSFERASE COMPONENT OF BRANCHED-CHAIN ALPHA-KETO ACID DEHYDROGENASE COMPLEX, MITOCHONDRIAL"/>
    <property type="match status" value="1"/>
</dbReference>
<dbReference type="Gene3D" id="4.10.320.10">
    <property type="entry name" value="E3-binding domain"/>
    <property type="match status" value="1"/>
</dbReference>
<evidence type="ECO:0000259" key="12">
    <source>
        <dbReference type="PROSITE" id="PS51826"/>
    </source>
</evidence>
<evidence type="ECO:0000256" key="9">
    <source>
        <dbReference type="RuleBase" id="RU003423"/>
    </source>
</evidence>
<evidence type="ECO:0000256" key="1">
    <source>
        <dbReference type="ARBA" id="ARBA00001938"/>
    </source>
</evidence>
<dbReference type="InterPro" id="IPR050743">
    <property type="entry name" value="2-oxoacid_DH_E2_comp"/>
</dbReference>
<dbReference type="SUPFAM" id="SSF52777">
    <property type="entry name" value="CoA-dependent acyltransferases"/>
    <property type="match status" value="1"/>
</dbReference>
<evidence type="ECO:0000256" key="3">
    <source>
        <dbReference type="ARBA" id="ARBA00007317"/>
    </source>
</evidence>
<evidence type="ECO:0000313" key="14">
    <source>
        <dbReference type="Proteomes" id="UP000311382"/>
    </source>
</evidence>
<comment type="subcellular location">
    <subcellularLocation>
        <location evidence="2">Mitochondrion matrix</location>
    </subcellularLocation>
</comment>
<dbReference type="GO" id="GO:0016407">
    <property type="term" value="F:acetyltransferase activity"/>
    <property type="evidence" value="ECO:0007669"/>
    <property type="project" value="TreeGrafter"/>
</dbReference>